<accession>A0ABW3D272</accession>
<gene>
    <name evidence="1" type="ORF">ACFQ1M_18330</name>
</gene>
<dbReference type="RefSeq" id="WP_386411342.1">
    <property type="nucleotide sequence ID" value="NZ_JBHTJH010000026.1"/>
</dbReference>
<reference evidence="2" key="1">
    <citation type="journal article" date="2019" name="Int. J. Syst. Evol. Microbiol.">
        <title>The Global Catalogue of Microorganisms (GCM) 10K type strain sequencing project: providing services to taxonomists for standard genome sequencing and annotation.</title>
        <authorList>
            <consortium name="The Broad Institute Genomics Platform"/>
            <consortium name="The Broad Institute Genome Sequencing Center for Infectious Disease"/>
            <person name="Wu L."/>
            <person name="Ma J."/>
        </authorList>
    </citation>
    <scope>NUCLEOTIDE SEQUENCE [LARGE SCALE GENOMIC DNA]</scope>
    <source>
        <strain evidence="2">CCUG 62952</strain>
    </source>
</reference>
<protein>
    <submittedName>
        <fullName evidence="1">Uncharacterized protein</fullName>
    </submittedName>
</protein>
<dbReference type="EMBL" id="JBHTJH010000026">
    <property type="protein sequence ID" value="MFD0864179.1"/>
    <property type="molecule type" value="Genomic_DNA"/>
</dbReference>
<name>A0ABW3D272_9FLAO</name>
<dbReference type="Proteomes" id="UP001596978">
    <property type="component" value="Unassembled WGS sequence"/>
</dbReference>
<evidence type="ECO:0000313" key="1">
    <source>
        <dbReference type="EMBL" id="MFD0864179.1"/>
    </source>
</evidence>
<comment type="caution">
    <text evidence="1">The sequence shown here is derived from an EMBL/GenBank/DDBJ whole genome shotgun (WGS) entry which is preliminary data.</text>
</comment>
<organism evidence="1 2">
    <name type="scientific">Sungkyunkwania multivorans</name>
    <dbReference type="NCBI Taxonomy" id="1173618"/>
    <lineage>
        <taxon>Bacteria</taxon>
        <taxon>Pseudomonadati</taxon>
        <taxon>Bacteroidota</taxon>
        <taxon>Flavobacteriia</taxon>
        <taxon>Flavobacteriales</taxon>
        <taxon>Flavobacteriaceae</taxon>
        <taxon>Sungkyunkwania</taxon>
    </lineage>
</organism>
<proteinExistence type="predicted"/>
<keyword evidence="2" id="KW-1185">Reference proteome</keyword>
<sequence>MGRERELVMEIQVMGRTFQAEKEILNLVGEEEPKVRNAYFAEKKIEEVEEAAGTHTYTFGSTNDTSTDAQKNKIGGIILNNVNKAEKTNKKYTKLVDVVAKLTANSYKKDDTIEIALFKKEEKISYPKISSAPMGYQVYLIAETRNLKDKKVRIKIHEKEDDLKLLKTKEDILPVLVFDKKEDTTTDTEVSDWIEIDVKEEQGKKESGAIVLHKEDKGDTIEVGMKKIQLRPKEDKIKSKDEDAAKSFEGWQEALYIREDETEEGKKAKKEAKEQKTARDAETFQNLSFDDKATKLTYPEKISGPKTIEVGKEATYTITKYAGTETTEDKNNIRWSMWVQGEDKKSYHVIDTKSKDKLYTYAKVTLEDAIETTDGEGNTTKTGGNNTLVIVFDEALKGKKVQIEPFRGSPDINNKKDYVRTTTVKEVATPIIAERHTTQLWLQTQCDSTENEEETIDQQFNGSLKLTTPDTIHIYSDGKISKLEFGGLTKVKYRYHNDKGDVFDISTCNLFEIDERLKGISNDKKTAHVVESGYDANNIVTYSHASSRKKYSYSDGTIRTYGKFYNPDKGTSYRLVTYKKGDKKVLIVRMPDQLNKKIGNQKVTFTFTKTARRYCGPEHFAGFIGALAEVEYENIKSGGSCEEDGTSYPSVSHINGQSIDTNYLGNNTKDQKFIDAMHNFGFKSILRGSSKKAFNHTGNGGKLHNNHLHSGGFEAKYKEDEDNTL</sequence>
<evidence type="ECO:0000313" key="2">
    <source>
        <dbReference type="Proteomes" id="UP001596978"/>
    </source>
</evidence>